<accession>A0A498H0L6</accession>
<reference evidence="1 2" key="1">
    <citation type="journal article" date="2015" name="Int. J. Syst. Evol. Microbiol.">
        <title>Methanoculleus taiwanensis sp. nov., a methanogen isolated from deep marine sediment at the deformation front area near Taiwan.</title>
        <authorList>
            <person name="Weng C.Y."/>
            <person name="Chen S.C."/>
            <person name="Lai M.C."/>
            <person name="Wu S.Y."/>
            <person name="Lin S."/>
            <person name="Yang T.F."/>
            <person name="Chen P.C."/>
        </authorList>
    </citation>
    <scope>NUCLEOTIDE SEQUENCE [LARGE SCALE GENOMIC DNA]</scope>
    <source>
        <strain evidence="1 2">CYW4</strain>
    </source>
</reference>
<dbReference type="RefSeq" id="WP_128694264.1">
    <property type="nucleotide sequence ID" value="NZ_LHQS01000002.1"/>
</dbReference>
<dbReference type="AlphaFoldDB" id="A0A498H0L6"/>
<dbReference type="Proteomes" id="UP000290932">
    <property type="component" value="Unassembled WGS sequence"/>
</dbReference>
<keyword evidence="2" id="KW-1185">Reference proteome</keyword>
<name>A0A498H0L6_9EURY</name>
<evidence type="ECO:0000313" key="1">
    <source>
        <dbReference type="EMBL" id="RXE56469.1"/>
    </source>
</evidence>
<dbReference type="EMBL" id="LHQS01000002">
    <property type="protein sequence ID" value="RXE56469.1"/>
    <property type="molecule type" value="Genomic_DNA"/>
</dbReference>
<proteinExistence type="predicted"/>
<comment type="caution">
    <text evidence="1">The sequence shown here is derived from an EMBL/GenBank/DDBJ whole genome shotgun (WGS) entry which is preliminary data.</text>
</comment>
<gene>
    <name evidence="1" type="ORF">ABH15_10380</name>
</gene>
<dbReference type="OrthoDB" id="104754at2157"/>
<protein>
    <submittedName>
        <fullName evidence="1">Uncharacterized protein</fullName>
    </submittedName>
</protein>
<organism evidence="1 2">
    <name type="scientific">Methanoculleus taiwanensis</name>
    <dbReference type="NCBI Taxonomy" id="1550565"/>
    <lineage>
        <taxon>Archaea</taxon>
        <taxon>Methanobacteriati</taxon>
        <taxon>Methanobacteriota</taxon>
        <taxon>Stenosarchaea group</taxon>
        <taxon>Methanomicrobia</taxon>
        <taxon>Methanomicrobiales</taxon>
        <taxon>Methanomicrobiaceae</taxon>
        <taxon>Methanoculleus</taxon>
    </lineage>
</organism>
<sequence length="392" mass="45500">MQEGFVPDVVVSSMLDKSKAELFEYINKNTENIDSNFPVFFGKVASLFDQMSVPVPEQAYDEFVDAVTYKVFDTTRRADDTKFVLRLCDIAIGIKRKKERKAGIHLAAAAKLMKIGRYLEALTFLKPYWKHDALVGCWYAYCHYALYKDGSTEPGFSSGERWNYLKLARQYLEELSQWKPPLHRLVRGEMKNDSWLDEPFWMMIFSATEWFPENRWFLQIGFTKAKADRNEVVLVKMLQAALVRFPDDMIFFREAYYMRFDQAELGDALGLVRAMREKYPDDIEPIYYGIRTSFYLSGDKEFNEFRRLAVEKGMAGHVLAVVDFAHAFLRGKQAESALCLENFKRKYPSQNYYADLLEFVVVEGAGKIEGVRGAVFRSVDNYCHRMLGIKDA</sequence>
<evidence type="ECO:0000313" key="2">
    <source>
        <dbReference type="Proteomes" id="UP000290932"/>
    </source>
</evidence>